<gene>
    <name evidence="3" type="ORF">T459_02421</name>
</gene>
<dbReference type="AlphaFoldDB" id="A0A2G3AJY9"/>
<reference evidence="3 4" key="2">
    <citation type="journal article" date="2017" name="Genome Biol.">
        <title>New reference genome sequences of hot pepper reveal the massive evolution of plant disease-resistance genes by retroduplication.</title>
        <authorList>
            <person name="Kim S."/>
            <person name="Park J."/>
            <person name="Yeom S.I."/>
            <person name="Kim Y.M."/>
            <person name="Seo E."/>
            <person name="Kim K.T."/>
            <person name="Kim M.S."/>
            <person name="Lee J.M."/>
            <person name="Cheong K."/>
            <person name="Shin H.S."/>
            <person name="Kim S.B."/>
            <person name="Han K."/>
            <person name="Lee J."/>
            <person name="Park M."/>
            <person name="Lee H.A."/>
            <person name="Lee H.Y."/>
            <person name="Lee Y."/>
            <person name="Oh S."/>
            <person name="Lee J.H."/>
            <person name="Choi E."/>
            <person name="Choi E."/>
            <person name="Lee S.E."/>
            <person name="Jeon J."/>
            <person name="Kim H."/>
            <person name="Choi G."/>
            <person name="Song H."/>
            <person name="Lee J."/>
            <person name="Lee S.C."/>
            <person name="Kwon J.K."/>
            <person name="Lee H.Y."/>
            <person name="Koo N."/>
            <person name="Hong Y."/>
            <person name="Kim R.W."/>
            <person name="Kang W.H."/>
            <person name="Huh J.H."/>
            <person name="Kang B.C."/>
            <person name="Yang T.J."/>
            <person name="Lee Y.H."/>
            <person name="Bennetzen J.L."/>
            <person name="Choi D."/>
        </authorList>
    </citation>
    <scope>NUCLEOTIDE SEQUENCE [LARGE SCALE GENOMIC DNA]</scope>
    <source>
        <strain evidence="4">cv. CM334</strain>
    </source>
</reference>
<feature type="domain" description="Putative plant transposon protein" evidence="2">
    <location>
        <begin position="82"/>
        <end position="165"/>
    </location>
</feature>
<evidence type="ECO:0000313" key="4">
    <source>
        <dbReference type="Proteomes" id="UP000222542"/>
    </source>
</evidence>
<protein>
    <recommendedName>
        <fullName evidence="2">Putative plant transposon protein domain-containing protein</fullName>
    </recommendedName>
</protein>
<feature type="region of interest" description="Disordered" evidence="1">
    <location>
        <begin position="56"/>
        <end position="83"/>
    </location>
</feature>
<evidence type="ECO:0000313" key="3">
    <source>
        <dbReference type="EMBL" id="PHT94539.1"/>
    </source>
</evidence>
<dbReference type="Pfam" id="PF20167">
    <property type="entry name" value="Transposase_32"/>
    <property type="match status" value="1"/>
</dbReference>
<proteinExistence type="predicted"/>
<organism evidence="3 4">
    <name type="scientific">Capsicum annuum</name>
    <name type="common">Capsicum pepper</name>
    <dbReference type="NCBI Taxonomy" id="4072"/>
    <lineage>
        <taxon>Eukaryota</taxon>
        <taxon>Viridiplantae</taxon>
        <taxon>Streptophyta</taxon>
        <taxon>Embryophyta</taxon>
        <taxon>Tracheophyta</taxon>
        <taxon>Spermatophyta</taxon>
        <taxon>Magnoliopsida</taxon>
        <taxon>eudicotyledons</taxon>
        <taxon>Gunneridae</taxon>
        <taxon>Pentapetalae</taxon>
        <taxon>asterids</taxon>
        <taxon>lamiids</taxon>
        <taxon>Solanales</taxon>
        <taxon>Solanaceae</taxon>
        <taxon>Solanoideae</taxon>
        <taxon>Capsiceae</taxon>
        <taxon>Capsicum</taxon>
    </lineage>
</organism>
<keyword evidence="4" id="KW-1185">Reference proteome</keyword>
<reference evidence="3 4" key="1">
    <citation type="journal article" date="2014" name="Nat. Genet.">
        <title>Genome sequence of the hot pepper provides insights into the evolution of pungency in Capsicum species.</title>
        <authorList>
            <person name="Kim S."/>
            <person name="Park M."/>
            <person name="Yeom S.I."/>
            <person name="Kim Y.M."/>
            <person name="Lee J.M."/>
            <person name="Lee H.A."/>
            <person name="Seo E."/>
            <person name="Choi J."/>
            <person name="Cheong K."/>
            <person name="Kim K.T."/>
            <person name="Jung K."/>
            <person name="Lee G.W."/>
            <person name="Oh S.K."/>
            <person name="Bae C."/>
            <person name="Kim S.B."/>
            <person name="Lee H.Y."/>
            <person name="Kim S.Y."/>
            <person name="Kim M.S."/>
            <person name="Kang B.C."/>
            <person name="Jo Y.D."/>
            <person name="Yang H.B."/>
            <person name="Jeong H.J."/>
            <person name="Kang W.H."/>
            <person name="Kwon J.K."/>
            <person name="Shin C."/>
            <person name="Lim J.Y."/>
            <person name="Park J.H."/>
            <person name="Huh J.H."/>
            <person name="Kim J.S."/>
            <person name="Kim B.D."/>
            <person name="Cohen O."/>
            <person name="Paran I."/>
            <person name="Suh M.C."/>
            <person name="Lee S.B."/>
            <person name="Kim Y.K."/>
            <person name="Shin Y."/>
            <person name="Noh S.J."/>
            <person name="Park J."/>
            <person name="Seo Y.S."/>
            <person name="Kwon S.Y."/>
            <person name="Kim H.A."/>
            <person name="Park J.M."/>
            <person name="Kim H.J."/>
            <person name="Choi S.B."/>
            <person name="Bosland P.W."/>
            <person name="Reeves G."/>
            <person name="Jo S.H."/>
            <person name="Lee B.W."/>
            <person name="Cho H.T."/>
            <person name="Choi H.S."/>
            <person name="Lee M.S."/>
            <person name="Yu Y."/>
            <person name="Do Choi Y."/>
            <person name="Park B.S."/>
            <person name="van Deynze A."/>
            <person name="Ashrafi H."/>
            <person name="Hill T."/>
            <person name="Kim W.T."/>
            <person name="Pai H.S."/>
            <person name="Ahn H.K."/>
            <person name="Yeam I."/>
            <person name="Giovannoni J.J."/>
            <person name="Rose J.K."/>
            <person name="Sorensen I."/>
            <person name="Lee S.J."/>
            <person name="Kim R.W."/>
            <person name="Choi I.Y."/>
            <person name="Choi B.S."/>
            <person name="Lim J.S."/>
            <person name="Lee Y.H."/>
            <person name="Choi D."/>
        </authorList>
    </citation>
    <scope>NUCLEOTIDE SEQUENCE [LARGE SCALE GENOMIC DNA]</scope>
    <source>
        <strain evidence="4">cv. CM334</strain>
    </source>
</reference>
<accession>A0A2G3AJY9</accession>
<evidence type="ECO:0000259" key="2">
    <source>
        <dbReference type="Pfam" id="PF20167"/>
    </source>
</evidence>
<dbReference type="Proteomes" id="UP000222542">
    <property type="component" value="Unassembled WGS sequence"/>
</dbReference>
<sequence>MRENYGPLLIGTWKFTTMRWYHASTLEMDKCQVGLWCDALGSRTLTAIRQMGDWPTPRCAKGMSPRKNLPRDARKGNTPDKGKEKATFGRVIAKGLPPWANGVGQIKTRDHSVQAKHWLGFVDNHLLPSRNDQDIMIDRDIIVECIMDKITINLGELIVEMMKLRSK</sequence>
<dbReference type="EMBL" id="AYRZ02000001">
    <property type="protein sequence ID" value="PHT94539.1"/>
    <property type="molecule type" value="Genomic_DNA"/>
</dbReference>
<feature type="compositionally biased region" description="Basic and acidic residues" evidence="1">
    <location>
        <begin position="69"/>
        <end position="83"/>
    </location>
</feature>
<dbReference type="Gramene" id="PHT94539">
    <property type="protein sequence ID" value="PHT94539"/>
    <property type="gene ID" value="T459_02421"/>
</dbReference>
<dbReference type="InterPro" id="IPR046796">
    <property type="entry name" value="Transposase_32_dom"/>
</dbReference>
<evidence type="ECO:0000256" key="1">
    <source>
        <dbReference type="SAM" id="MobiDB-lite"/>
    </source>
</evidence>
<name>A0A2G3AJY9_CAPAN</name>
<comment type="caution">
    <text evidence="3">The sequence shown here is derived from an EMBL/GenBank/DDBJ whole genome shotgun (WGS) entry which is preliminary data.</text>
</comment>